<comment type="caution">
    <text evidence="7">The sequence shown here is derived from an EMBL/GenBank/DDBJ whole genome shotgun (WGS) entry which is preliminary data.</text>
</comment>
<evidence type="ECO:0000313" key="7">
    <source>
        <dbReference type="EMBL" id="GAA0522593.1"/>
    </source>
</evidence>
<accession>A0ABN1CNG0</accession>
<dbReference type="Pfam" id="PF02653">
    <property type="entry name" value="BPD_transp_2"/>
    <property type="match status" value="1"/>
</dbReference>
<dbReference type="InterPro" id="IPR043428">
    <property type="entry name" value="LivM-like"/>
</dbReference>
<feature type="transmembrane region" description="Helical" evidence="6">
    <location>
        <begin position="96"/>
        <end position="119"/>
    </location>
</feature>
<evidence type="ECO:0000256" key="5">
    <source>
        <dbReference type="ARBA" id="ARBA00023136"/>
    </source>
</evidence>
<sequence length="345" mass="35713">MKAPVTLGTPAGARAGLPLGRLVWPALFVLAALLPLLRPSGYLLDIGVNIMIWAMVAYGLNVMLGYTGLLPLAHAGFFGIGAYTVGILTLKLGWSFWLAWPLAVALCAVLGLLLGLVAFRTKGDAFSIFTLGVGVIITLVINKWDALTGGNDGLNGVAPPAGLEAFSQALGLKLSAGFYLLALVSLALTVLVVARARASTFGLSLIAIRGGEDLARSAGINVFAHKLRAMMLSTAIAGFAGGLYAVFVGFLGSAVTGPTTTFTVLLYLLVGGLGTLGGPLVGTAIIYGLTQVLKGLQDYQYIVFGPLLVLLVMFAPHGLAGLWARLQARRVPAGTGTPTQENDHA</sequence>
<dbReference type="PANTHER" id="PTHR30482">
    <property type="entry name" value="HIGH-AFFINITY BRANCHED-CHAIN AMINO ACID TRANSPORT SYSTEM PERMEASE"/>
    <property type="match status" value="1"/>
</dbReference>
<feature type="transmembrane region" description="Helical" evidence="6">
    <location>
        <begin position="264"/>
        <end position="289"/>
    </location>
</feature>
<feature type="transmembrane region" description="Helical" evidence="6">
    <location>
        <begin position="72"/>
        <end position="90"/>
    </location>
</feature>
<dbReference type="EMBL" id="BAAADB010000031">
    <property type="protein sequence ID" value="GAA0522593.1"/>
    <property type="molecule type" value="Genomic_DNA"/>
</dbReference>
<reference evidence="7 8" key="1">
    <citation type="journal article" date="2019" name="Int. J. Syst. Evol. Microbiol.">
        <title>The Global Catalogue of Microorganisms (GCM) 10K type strain sequencing project: providing services to taxonomists for standard genome sequencing and annotation.</title>
        <authorList>
            <consortium name="The Broad Institute Genomics Platform"/>
            <consortium name="The Broad Institute Genome Sequencing Center for Infectious Disease"/>
            <person name="Wu L."/>
            <person name="Ma J."/>
        </authorList>
    </citation>
    <scope>NUCLEOTIDE SEQUENCE [LARGE SCALE GENOMIC DNA]</scope>
    <source>
        <strain evidence="7 8">JCM 14368</strain>
    </source>
</reference>
<protein>
    <submittedName>
        <fullName evidence="7">Branched-chain amino acid ABC transporter permease</fullName>
    </submittedName>
</protein>
<feature type="transmembrane region" description="Helical" evidence="6">
    <location>
        <begin position="229"/>
        <end position="252"/>
    </location>
</feature>
<organism evidence="7 8">
    <name type="scientific">Deinococcus depolymerans</name>
    <dbReference type="NCBI Taxonomy" id="392408"/>
    <lineage>
        <taxon>Bacteria</taxon>
        <taxon>Thermotogati</taxon>
        <taxon>Deinococcota</taxon>
        <taxon>Deinococci</taxon>
        <taxon>Deinococcales</taxon>
        <taxon>Deinococcaceae</taxon>
        <taxon>Deinococcus</taxon>
    </lineage>
</organism>
<comment type="subcellular location">
    <subcellularLocation>
        <location evidence="1">Cell membrane</location>
        <topology evidence="1">Multi-pass membrane protein</topology>
    </subcellularLocation>
</comment>
<feature type="transmembrane region" description="Helical" evidence="6">
    <location>
        <begin position="42"/>
        <end position="60"/>
    </location>
</feature>
<evidence type="ECO:0000256" key="6">
    <source>
        <dbReference type="SAM" id="Phobius"/>
    </source>
</evidence>
<evidence type="ECO:0000256" key="4">
    <source>
        <dbReference type="ARBA" id="ARBA00022989"/>
    </source>
</evidence>
<feature type="transmembrane region" description="Helical" evidence="6">
    <location>
        <begin position="301"/>
        <end position="324"/>
    </location>
</feature>
<keyword evidence="8" id="KW-1185">Reference proteome</keyword>
<dbReference type="Proteomes" id="UP001500191">
    <property type="component" value="Unassembled WGS sequence"/>
</dbReference>
<gene>
    <name evidence="7" type="ORF">GCM10008937_32670</name>
</gene>
<evidence type="ECO:0000313" key="8">
    <source>
        <dbReference type="Proteomes" id="UP001500191"/>
    </source>
</evidence>
<feature type="transmembrane region" description="Helical" evidence="6">
    <location>
        <begin position="126"/>
        <end position="144"/>
    </location>
</feature>
<dbReference type="PANTHER" id="PTHR30482:SF17">
    <property type="entry name" value="ABC TRANSPORTER ATP-BINDING PROTEIN"/>
    <property type="match status" value="1"/>
</dbReference>
<evidence type="ECO:0000256" key="1">
    <source>
        <dbReference type="ARBA" id="ARBA00004651"/>
    </source>
</evidence>
<feature type="transmembrane region" description="Helical" evidence="6">
    <location>
        <begin position="176"/>
        <end position="194"/>
    </location>
</feature>
<evidence type="ECO:0000256" key="3">
    <source>
        <dbReference type="ARBA" id="ARBA00022692"/>
    </source>
</evidence>
<keyword evidence="2" id="KW-1003">Cell membrane</keyword>
<keyword evidence="3 6" id="KW-0812">Transmembrane</keyword>
<keyword evidence="5 6" id="KW-0472">Membrane</keyword>
<dbReference type="CDD" id="cd06581">
    <property type="entry name" value="TM_PBP1_LivM_like"/>
    <property type="match status" value="1"/>
</dbReference>
<keyword evidence="4 6" id="KW-1133">Transmembrane helix</keyword>
<dbReference type="InterPro" id="IPR001851">
    <property type="entry name" value="ABC_transp_permease"/>
</dbReference>
<evidence type="ECO:0000256" key="2">
    <source>
        <dbReference type="ARBA" id="ARBA00022475"/>
    </source>
</evidence>
<proteinExistence type="predicted"/>
<name>A0ABN1CNG0_9DEIO</name>
<feature type="transmembrane region" description="Helical" evidence="6">
    <location>
        <begin position="19"/>
        <end position="36"/>
    </location>
</feature>